<gene>
    <name evidence="2" type="ORF">ELX58_04650</name>
</gene>
<keyword evidence="1" id="KW-0812">Transmembrane</keyword>
<evidence type="ECO:0000313" key="3">
    <source>
        <dbReference type="Proteomes" id="UP000294321"/>
    </source>
</evidence>
<organism evidence="2 3">
    <name type="scientific">Acetilactobacillus jinshanensis</name>
    <dbReference type="NCBI Taxonomy" id="1720083"/>
    <lineage>
        <taxon>Bacteria</taxon>
        <taxon>Bacillati</taxon>
        <taxon>Bacillota</taxon>
        <taxon>Bacilli</taxon>
        <taxon>Lactobacillales</taxon>
        <taxon>Lactobacillaceae</taxon>
        <taxon>Acetilactobacillus</taxon>
    </lineage>
</organism>
<keyword evidence="1" id="KW-1133">Transmembrane helix</keyword>
<proteinExistence type="predicted"/>
<dbReference type="Proteomes" id="UP000294321">
    <property type="component" value="Chromosome"/>
</dbReference>
<keyword evidence="1" id="KW-0472">Membrane</keyword>
<keyword evidence="3" id="KW-1185">Reference proteome</keyword>
<protein>
    <submittedName>
        <fullName evidence="2">Uncharacterized protein</fullName>
    </submittedName>
</protein>
<feature type="transmembrane region" description="Helical" evidence="1">
    <location>
        <begin position="33"/>
        <end position="54"/>
    </location>
</feature>
<sequence>MDILVHGGVVAARFIMKFLHFVTEKIFSDTLGLPYPIAEALTWLVVALVGVIIYKKWKR</sequence>
<dbReference type="EMBL" id="CP034726">
    <property type="protein sequence ID" value="QBP18437.1"/>
    <property type="molecule type" value="Genomic_DNA"/>
</dbReference>
<dbReference type="AlphaFoldDB" id="A0A4P6ZLK9"/>
<evidence type="ECO:0000256" key="1">
    <source>
        <dbReference type="SAM" id="Phobius"/>
    </source>
</evidence>
<accession>A0A4P6ZLK9</accession>
<reference evidence="3" key="1">
    <citation type="submission" date="2018-12" db="EMBL/GenBank/DDBJ databases">
        <title>A new species of lactobacillus.</title>
        <authorList>
            <person name="Jian Y."/>
            <person name="Xin L."/>
            <person name="Hong Z.J."/>
            <person name="Ming L.Z."/>
            <person name="Hong X.Z."/>
        </authorList>
    </citation>
    <scope>NUCLEOTIDE SEQUENCE [LARGE SCALE GENOMIC DNA]</scope>
    <source>
        <strain evidence="3">HSLZ-75</strain>
    </source>
</reference>
<evidence type="ECO:0000313" key="2">
    <source>
        <dbReference type="EMBL" id="QBP18437.1"/>
    </source>
</evidence>
<dbReference type="KEGG" id="lji:ELX58_04650"/>
<dbReference type="RefSeq" id="WP_133441996.1">
    <property type="nucleotide sequence ID" value="NZ_CP034726.1"/>
</dbReference>
<name>A0A4P6ZLK9_9LACO</name>